<organism evidence="2 3">
    <name type="scientific">Corynebacterium argentoratense DSM 44202</name>
    <dbReference type="NCBI Taxonomy" id="1348662"/>
    <lineage>
        <taxon>Bacteria</taxon>
        <taxon>Bacillati</taxon>
        <taxon>Actinomycetota</taxon>
        <taxon>Actinomycetes</taxon>
        <taxon>Mycobacteriales</taxon>
        <taxon>Corynebacteriaceae</taxon>
        <taxon>Corynebacterium</taxon>
    </lineage>
</organism>
<accession>U3GU10</accession>
<evidence type="ECO:0000256" key="1">
    <source>
        <dbReference type="SAM" id="MobiDB-lite"/>
    </source>
</evidence>
<dbReference type="Proteomes" id="UP000016943">
    <property type="component" value="Chromosome"/>
</dbReference>
<protein>
    <submittedName>
        <fullName evidence="2">Uncharacterized protein</fullName>
    </submittedName>
</protein>
<dbReference type="AlphaFoldDB" id="U3GU10"/>
<evidence type="ECO:0000313" key="3">
    <source>
        <dbReference type="Proteomes" id="UP000016943"/>
    </source>
</evidence>
<dbReference type="HOGENOM" id="CLU_1330072_0_0_11"/>
<sequence length="206" mass="23108">MGRRYELAVPDGAGRRYELAVPGRQSPGWHSLQSATGAGAMPVPGFAKQGAVLGQQMRRGRTVCSLQLATGAGLMPVPGEGALGDACKMHWFWQICTWHSHFPRSLFLKVQICPNQCTHPTHAPHAPHPRPRRTPLTPHPQMPNRTKNRQIYLPLPYFRRSLSPKTQICRFFVLSSKNHRRMTLKKACPETTLESGQAFCCEKLSY</sequence>
<dbReference type="KEGG" id="caz:CARG_03285"/>
<evidence type="ECO:0000313" key="2">
    <source>
        <dbReference type="EMBL" id="AGU14809.1"/>
    </source>
</evidence>
<dbReference type="EMBL" id="CP006365">
    <property type="protein sequence ID" value="AGU14809.1"/>
    <property type="molecule type" value="Genomic_DNA"/>
</dbReference>
<reference evidence="2 3" key="1">
    <citation type="journal article" date="2013" name="Genome Announc.">
        <title>Whole-Genome Sequence of the Clinical Strain Corynebacterium argentoratense DSM 44202, Isolated from a Human Throat Specimen.</title>
        <authorList>
            <person name="Bomholt C."/>
            <person name="Glaub A."/>
            <person name="Gravermann K."/>
            <person name="Albersmeier A."/>
            <person name="Brinkrolf K."/>
            <person name="Ruckert C."/>
            <person name="Tauch A."/>
        </authorList>
    </citation>
    <scope>NUCLEOTIDE SEQUENCE [LARGE SCALE GENOMIC DNA]</scope>
    <source>
        <strain evidence="2">DSM 44202</strain>
    </source>
</reference>
<name>U3GU10_9CORY</name>
<proteinExistence type="predicted"/>
<feature type="region of interest" description="Disordered" evidence="1">
    <location>
        <begin position="120"/>
        <end position="146"/>
    </location>
</feature>
<keyword evidence="3" id="KW-1185">Reference proteome</keyword>
<gene>
    <name evidence="2" type="ORF">CARG_03285</name>
</gene>